<keyword evidence="2" id="KW-1185">Reference proteome</keyword>
<proteinExistence type="predicted"/>
<sequence length="60" mass="6941">MNQLHVNLSIQRRETYNNLPTVSDSNVICKMLETFKLSGSPRVLLLHLRSPLQDFDTENL</sequence>
<accession>A0A1E3QIM8</accession>
<gene>
    <name evidence="1" type="ORF">BABINDRAFT_100031</name>
</gene>
<dbReference type="RefSeq" id="XP_018982632.1">
    <property type="nucleotide sequence ID" value="XM_019126659.1"/>
</dbReference>
<dbReference type="AlphaFoldDB" id="A0A1E3QIM8"/>
<organism evidence="1 2">
    <name type="scientific">Babjeviella inositovora NRRL Y-12698</name>
    <dbReference type="NCBI Taxonomy" id="984486"/>
    <lineage>
        <taxon>Eukaryota</taxon>
        <taxon>Fungi</taxon>
        <taxon>Dikarya</taxon>
        <taxon>Ascomycota</taxon>
        <taxon>Saccharomycotina</taxon>
        <taxon>Pichiomycetes</taxon>
        <taxon>Serinales incertae sedis</taxon>
        <taxon>Babjeviella</taxon>
    </lineage>
</organism>
<dbReference type="Proteomes" id="UP000094336">
    <property type="component" value="Unassembled WGS sequence"/>
</dbReference>
<evidence type="ECO:0000313" key="2">
    <source>
        <dbReference type="Proteomes" id="UP000094336"/>
    </source>
</evidence>
<dbReference type="EMBL" id="KV454441">
    <property type="protein sequence ID" value="ODQ77304.1"/>
    <property type="molecule type" value="Genomic_DNA"/>
</dbReference>
<reference evidence="2" key="1">
    <citation type="submission" date="2016-05" db="EMBL/GenBank/DDBJ databases">
        <title>Comparative genomics of biotechnologically important yeasts.</title>
        <authorList>
            <consortium name="DOE Joint Genome Institute"/>
            <person name="Riley R."/>
            <person name="Haridas S."/>
            <person name="Wolfe K.H."/>
            <person name="Lopes M.R."/>
            <person name="Hittinger C.T."/>
            <person name="Goker M."/>
            <person name="Salamov A."/>
            <person name="Wisecaver J."/>
            <person name="Long T.M."/>
            <person name="Aerts A.L."/>
            <person name="Barry K."/>
            <person name="Choi C."/>
            <person name="Clum A."/>
            <person name="Coughlan A.Y."/>
            <person name="Deshpande S."/>
            <person name="Douglass A.P."/>
            <person name="Hanson S.J."/>
            <person name="Klenk H.-P."/>
            <person name="Labutti K."/>
            <person name="Lapidus A."/>
            <person name="Lindquist E."/>
            <person name="Lipzen A."/>
            <person name="Meier-Kolthoff J.P."/>
            <person name="Ohm R.A."/>
            <person name="Otillar R.P."/>
            <person name="Pangilinan J."/>
            <person name="Peng Y."/>
            <person name="Rokas A."/>
            <person name="Rosa C.A."/>
            <person name="Scheuner C."/>
            <person name="Sibirny A.A."/>
            <person name="Slot J.C."/>
            <person name="Stielow J.B."/>
            <person name="Sun H."/>
            <person name="Kurtzman C.P."/>
            <person name="Blackwell M."/>
            <person name="Grigoriev I.V."/>
            <person name="Jeffries T.W."/>
        </authorList>
    </citation>
    <scope>NUCLEOTIDE SEQUENCE [LARGE SCALE GENOMIC DNA]</scope>
    <source>
        <strain evidence="2">NRRL Y-12698</strain>
    </source>
</reference>
<dbReference type="GeneID" id="30144513"/>
<protein>
    <submittedName>
        <fullName evidence="1">Uncharacterized protein</fullName>
    </submittedName>
</protein>
<evidence type="ECO:0000313" key="1">
    <source>
        <dbReference type="EMBL" id="ODQ77304.1"/>
    </source>
</evidence>
<name>A0A1E3QIM8_9ASCO</name>